<comment type="caution">
    <text evidence="1">The sequence shown here is derived from an EMBL/GenBank/DDBJ whole genome shotgun (WGS) entry which is preliminary data.</text>
</comment>
<evidence type="ECO:0000313" key="1">
    <source>
        <dbReference type="EMBL" id="KAH6943250.1"/>
    </source>
</evidence>
<name>A0ACB7T8D0_HYAAI</name>
<evidence type="ECO:0000313" key="2">
    <source>
        <dbReference type="Proteomes" id="UP000821845"/>
    </source>
</evidence>
<reference evidence="1" key="1">
    <citation type="submission" date="2020-05" db="EMBL/GenBank/DDBJ databases">
        <title>Large-scale comparative analyses of tick genomes elucidate their genetic diversity and vector capacities.</title>
        <authorList>
            <person name="Jia N."/>
            <person name="Wang J."/>
            <person name="Shi W."/>
            <person name="Du L."/>
            <person name="Sun Y."/>
            <person name="Zhan W."/>
            <person name="Jiang J."/>
            <person name="Wang Q."/>
            <person name="Zhang B."/>
            <person name="Ji P."/>
            <person name="Sakyi L.B."/>
            <person name="Cui X."/>
            <person name="Yuan T."/>
            <person name="Jiang B."/>
            <person name="Yang W."/>
            <person name="Lam T.T.-Y."/>
            <person name="Chang Q."/>
            <person name="Ding S."/>
            <person name="Wang X."/>
            <person name="Zhu J."/>
            <person name="Ruan X."/>
            <person name="Zhao L."/>
            <person name="Wei J."/>
            <person name="Que T."/>
            <person name="Du C."/>
            <person name="Cheng J."/>
            <person name="Dai P."/>
            <person name="Han X."/>
            <person name="Huang E."/>
            <person name="Gao Y."/>
            <person name="Liu J."/>
            <person name="Shao H."/>
            <person name="Ye R."/>
            <person name="Li L."/>
            <person name="Wei W."/>
            <person name="Wang X."/>
            <person name="Wang C."/>
            <person name="Yang T."/>
            <person name="Huo Q."/>
            <person name="Li W."/>
            <person name="Guo W."/>
            <person name="Chen H."/>
            <person name="Zhou L."/>
            <person name="Ni X."/>
            <person name="Tian J."/>
            <person name="Zhou Y."/>
            <person name="Sheng Y."/>
            <person name="Liu T."/>
            <person name="Pan Y."/>
            <person name="Xia L."/>
            <person name="Li J."/>
            <person name="Zhao F."/>
            <person name="Cao W."/>
        </authorList>
    </citation>
    <scope>NUCLEOTIDE SEQUENCE</scope>
    <source>
        <strain evidence="1">Hyas-2018</strain>
    </source>
</reference>
<keyword evidence="2" id="KW-1185">Reference proteome</keyword>
<proteinExistence type="predicted"/>
<dbReference type="EMBL" id="CM023490">
    <property type="protein sequence ID" value="KAH6943250.1"/>
    <property type="molecule type" value="Genomic_DNA"/>
</dbReference>
<organism evidence="1 2">
    <name type="scientific">Hyalomma asiaticum</name>
    <name type="common">Tick</name>
    <dbReference type="NCBI Taxonomy" id="266040"/>
    <lineage>
        <taxon>Eukaryota</taxon>
        <taxon>Metazoa</taxon>
        <taxon>Ecdysozoa</taxon>
        <taxon>Arthropoda</taxon>
        <taxon>Chelicerata</taxon>
        <taxon>Arachnida</taxon>
        <taxon>Acari</taxon>
        <taxon>Parasitiformes</taxon>
        <taxon>Ixodida</taxon>
        <taxon>Ixodoidea</taxon>
        <taxon>Ixodidae</taxon>
        <taxon>Hyalomminae</taxon>
        <taxon>Hyalomma</taxon>
    </lineage>
</organism>
<dbReference type="Proteomes" id="UP000821845">
    <property type="component" value="Chromosome 10"/>
</dbReference>
<gene>
    <name evidence="1" type="ORF">HPB50_017976</name>
</gene>
<accession>A0ACB7T8D0</accession>
<protein>
    <submittedName>
        <fullName evidence="1">Uncharacterized protein</fullName>
    </submittedName>
</protein>
<sequence length="1100" mass="123913">MAATGVLPFVRGIDFTRNDFQEDYFPKAVGDMTGLRWLRLNRTKIDWIPDELQSLKKLETLSLVRNNLVTLHGEVPQLPCLRSLNCRHNRLKNSGIPPDIFDLEDLFVVDLSYNDLREIPTNLEHARGLLVLNLAYNRIETIPHQLFVSLVDLIHLDLSGNQLETLPPQMRRLVSLQTLVLNDNPLGHYQLRQLPALTSLQVLHMRNTQRTVINTPVSLDSSAVLSDVDFSQNALPRIPDVLYTLSTLRRLNLSDNAITEVSPAIGGKCYVWKNIRTLNLSRNKLTSLPAALCKLTTLTHLYLNDNMLDFEGIPSGIGKLHNLEVFMAAYNNLEMIPEGVVRCGRLKKLVLCHNRLITLPEAIHLLTDLEVLDLKDNPDLVMPPKPLECQRGAGAEFYNVDFSLSEQLRLAGATPTAQIPAPTPVKDPIARKMRLRRRREGEADSDQAKILKGMTDVAKEKDRNGRPGGEDRVDSLKPKRWDEALEKPPIDYSEIFEEDVGQMPGTFVWEIDNFLPNPLDESLVGKFYEGDCYIVLKTYVEESQNLNWLIYYWIGSETTLDKKACAAIHAVNLRNFLGAHCRTAREEQGDESPEFLQLFGGHIDYHKGNRASSGFYNVEEVEYVVRLYRLHSRNRLLHVESVAVDPSSLDPRYVFVLDAGRKIYVWSGRYSQNTMVSKGRLLAEKINKNERKNYSEVITCAQSEEDEEDFWSALGCPDPSELEDFEPVEHVPENFTPAHPCLYKVGLGMGYLELPQVEVPEGKLVQSLLDTKNVYILDCNSDLFVWLGKRSTRLVRAAALKLCQELLCMIHRPSHAIVNRCQEGTESMVFKSKFVGWDDVIAVDFTRTAESVARTGADLQKWMSTQKTKTDLSALFMPRQPAMSKEEAAFLQDARPSYAAAARCRSVPSRHRGLSAPSNMTDQEQTMGEDAPSESATDDSDWKVVRSRQQRRRQEQFQLNNNAANLTSQQNHQGMKPQRIKGSVIKAGRMPRLPKEHEKVIIRPQGGLNIAQTPTPLLASAILAASGIKREDAKEDILSPNAQQNIVPTRGHSTSGTRLPTASLDHINGTGFTESFQVQVTDQPEQGLIKIQIEDQGSDS</sequence>